<protein>
    <submittedName>
        <fullName evidence="2">Uncharacterized protein</fullName>
    </submittedName>
</protein>
<dbReference type="EMBL" id="LT984807">
    <property type="protein sequence ID" value="SPD59511.1"/>
    <property type="molecule type" value="Genomic_DNA"/>
</dbReference>
<accession>A0A375HMR0</accession>
<dbReference type="EMBL" id="OFTC01000036">
    <property type="protein sequence ID" value="SOZ38846.1"/>
    <property type="molecule type" value="Genomic_DNA"/>
</dbReference>
<evidence type="ECO:0000313" key="2">
    <source>
        <dbReference type="EMBL" id="SPD59511.1"/>
    </source>
</evidence>
<gene>
    <name evidence="1" type="ORF">CBM2605_B130143</name>
    <name evidence="2" type="ORF">CBM2607_MP20163</name>
</gene>
<geneLocation type="plasmid" evidence="3">
    <name>ii</name>
</geneLocation>
<dbReference type="AlphaFoldDB" id="A0A375HMR0"/>
<evidence type="ECO:0000313" key="4">
    <source>
        <dbReference type="Proteomes" id="UP000256710"/>
    </source>
</evidence>
<organism evidence="2 3">
    <name type="scientific">Cupriavidus neocaledonicus</name>
    <dbReference type="NCBI Taxonomy" id="1040979"/>
    <lineage>
        <taxon>Bacteria</taxon>
        <taxon>Pseudomonadati</taxon>
        <taxon>Pseudomonadota</taxon>
        <taxon>Betaproteobacteria</taxon>
        <taxon>Burkholderiales</taxon>
        <taxon>Burkholderiaceae</taxon>
        <taxon>Cupriavidus</taxon>
    </lineage>
</organism>
<evidence type="ECO:0000313" key="1">
    <source>
        <dbReference type="EMBL" id="SOZ38846.1"/>
    </source>
</evidence>
<geneLocation type="plasmid" evidence="2">
    <name>II</name>
</geneLocation>
<dbReference type="Proteomes" id="UP000255168">
    <property type="component" value="Plasmid II"/>
</dbReference>
<keyword evidence="4" id="KW-1185">Reference proteome</keyword>
<name>A0A375HMR0_9BURK</name>
<proteinExistence type="predicted"/>
<evidence type="ECO:0000313" key="3">
    <source>
        <dbReference type="Proteomes" id="UP000255168"/>
    </source>
</evidence>
<reference evidence="3 4" key="1">
    <citation type="submission" date="2018-01" db="EMBL/GenBank/DDBJ databases">
        <authorList>
            <person name="Clerissi C."/>
        </authorList>
    </citation>
    <scope>NUCLEOTIDE SEQUENCE [LARGE SCALE GENOMIC DNA]</scope>
    <source>
        <strain evidence="1">Cupriavidus taiwanensis STM 6082</strain>
        <strain evidence="2">Cupriavidus taiwanensis STM 6160</strain>
        <plasmid evidence="3">ii</plasmid>
        <plasmid evidence="2">II</plasmid>
    </source>
</reference>
<keyword evidence="2" id="KW-0614">Plasmid</keyword>
<dbReference type="Proteomes" id="UP000256710">
    <property type="component" value="Unassembled WGS sequence"/>
</dbReference>
<sequence>MKDSLGAERFGGGSVGLLRSVSVYYIPVLSGAKRFFIRINADAGSVQSGGKPHIYWDCRLPRGI</sequence>